<dbReference type="HAMAP" id="MF_00910">
    <property type="entry name" value="FtsL"/>
    <property type="match status" value="1"/>
</dbReference>
<reference evidence="12" key="1">
    <citation type="journal article" date="2019" name="Int. J. Syst. Evol. Microbiol.">
        <title>The Global Catalogue of Microorganisms (GCM) 10K type strain sequencing project: providing services to taxonomists for standard genome sequencing and annotation.</title>
        <authorList>
            <consortium name="The Broad Institute Genomics Platform"/>
            <consortium name="The Broad Institute Genome Sequencing Center for Infectious Disease"/>
            <person name="Wu L."/>
            <person name="Ma J."/>
        </authorList>
    </citation>
    <scope>NUCLEOTIDE SEQUENCE [LARGE SCALE GENOMIC DNA]</scope>
    <source>
        <strain evidence="12">KCTC 13193</strain>
    </source>
</reference>
<dbReference type="InterPro" id="IPR007060">
    <property type="entry name" value="FtsL/DivIC"/>
</dbReference>
<keyword evidence="4 7" id="KW-1133">Transmembrane helix</keyword>
<comment type="subcellular location">
    <subcellularLocation>
        <location evidence="7">Cell membrane</location>
        <topology evidence="7">Single-pass type II membrane protein</topology>
    </subcellularLocation>
    <text evidence="7">Localizes to the division septum where it forms a ring structure.</text>
</comment>
<keyword evidence="6 7" id="KW-0131">Cell cycle</keyword>
<evidence type="ECO:0000313" key="12">
    <source>
        <dbReference type="Proteomes" id="UP001595387"/>
    </source>
</evidence>
<evidence type="ECO:0000256" key="5">
    <source>
        <dbReference type="ARBA" id="ARBA00023136"/>
    </source>
</evidence>
<dbReference type="InterPro" id="IPR011922">
    <property type="entry name" value="Cell_div_FtsL"/>
</dbReference>
<feature type="compositionally biased region" description="Polar residues" evidence="10">
    <location>
        <begin position="1"/>
        <end position="19"/>
    </location>
</feature>
<keyword evidence="5 7" id="KW-0472">Membrane</keyword>
<sequence length="124" mass="13976">MSANHARSWQQMEAQQTPDQKQKVNVKVRKQGWITKGEKVLYSMVSACLVGTGLFVVSFSSSTDTLNREVQSLEQTVQQQKAENENLMFEVKELSRPERITAIAKENGLKVQDAKVKQAEGYSN</sequence>
<feature type="transmembrane region" description="Helical" evidence="7">
    <location>
        <begin position="40"/>
        <end position="59"/>
    </location>
</feature>
<dbReference type="NCBIfam" id="TIGR02209">
    <property type="entry name" value="ftsL_broad"/>
    <property type="match status" value="1"/>
</dbReference>
<evidence type="ECO:0000256" key="4">
    <source>
        <dbReference type="ARBA" id="ARBA00022989"/>
    </source>
</evidence>
<evidence type="ECO:0000256" key="6">
    <source>
        <dbReference type="ARBA" id="ARBA00023306"/>
    </source>
</evidence>
<accession>A0ABV7AAR9</accession>
<keyword evidence="3 7" id="KW-0812">Transmembrane</keyword>
<comment type="similarity">
    <text evidence="7">Belongs to the FtsL family.</text>
</comment>
<evidence type="ECO:0000256" key="8">
    <source>
        <dbReference type="NCBIfam" id="TIGR02209"/>
    </source>
</evidence>
<proteinExistence type="inferred from homology"/>
<comment type="caution">
    <text evidence="11">The sequence shown here is derived from an EMBL/GenBank/DDBJ whole genome shotgun (WGS) entry which is preliminary data.</text>
</comment>
<keyword evidence="2 7" id="KW-0132">Cell division</keyword>
<dbReference type="Proteomes" id="UP001595387">
    <property type="component" value="Unassembled WGS sequence"/>
</dbReference>
<name>A0ABV7AAR9_9BACI</name>
<evidence type="ECO:0000256" key="3">
    <source>
        <dbReference type="ARBA" id="ARBA00022692"/>
    </source>
</evidence>
<evidence type="ECO:0000256" key="2">
    <source>
        <dbReference type="ARBA" id="ARBA00022618"/>
    </source>
</evidence>
<evidence type="ECO:0000256" key="1">
    <source>
        <dbReference type="ARBA" id="ARBA00022475"/>
    </source>
</evidence>
<feature type="coiled-coil region" evidence="9">
    <location>
        <begin position="63"/>
        <end position="90"/>
    </location>
</feature>
<evidence type="ECO:0000256" key="7">
    <source>
        <dbReference type="HAMAP-Rule" id="MF_00910"/>
    </source>
</evidence>
<dbReference type="RefSeq" id="WP_390308283.1">
    <property type="nucleotide sequence ID" value="NZ_JBHRRZ010000040.1"/>
</dbReference>
<dbReference type="Pfam" id="PF04977">
    <property type="entry name" value="DivIC"/>
    <property type="match status" value="1"/>
</dbReference>
<organism evidence="11 12">
    <name type="scientific">Virgibacillus sediminis</name>
    <dbReference type="NCBI Taxonomy" id="202260"/>
    <lineage>
        <taxon>Bacteria</taxon>
        <taxon>Bacillati</taxon>
        <taxon>Bacillota</taxon>
        <taxon>Bacilli</taxon>
        <taxon>Bacillales</taxon>
        <taxon>Bacillaceae</taxon>
        <taxon>Virgibacillus</taxon>
    </lineage>
</organism>
<keyword evidence="12" id="KW-1185">Reference proteome</keyword>
<evidence type="ECO:0000256" key="10">
    <source>
        <dbReference type="SAM" id="MobiDB-lite"/>
    </source>
</evidence>
<gene>
    <name evidence="7 11" type="primary">ftsL</name>
    <name evidence="11" type="ORF">ACFODW_17905</name>
</gene>
<dbReference type="GO" id="GO:0051301">
    <property type="term" value="P:cell division"/>
    <property type="evidence" value="ECO:0007669"/>
    <property type="project" value="UniProtKB-KW"/>
</dbReference>
<feature type="region of interest" description="Disordered" evidence="10">
    <location>
        <begin position="1"/>
        <end position="25"/>
    </location>
</feature>
<comment type="function">
    <text evidence="7">Essential cell division protein.</text>
</comment>
<keyword evidence="1 7" id="KW-1003">Cell membrane</keyword>
<evidence type="ECO:0000256" key="9">
    <source>
        <dbReference type="SAM" id="Coils"/>
    </source>
</evidence>
<keyword evidence="9" id="KW-0175">Coiled coil</keyword>
<dbReference type="EMBL" id="JBHRRZ010000040">
    <property type="protein sequence ID" value="MFC2950202.1"/>
    <property type="molecule type" value="Genomic_DNA"/>
</dbReference>
<protein>
    <recommendedName>
        <fullName evidence="7 8">Cell division protein FtsL</fullName>
    </recommendedName>
</protein>
<evidence type="ECO:0000313" key="11">
    <source>
        <dbReference type="EMBL" id="MFC2950202.1"/>
    </source>
</evidence>